<sequence>MATFQGHSILFDAPIGDHPIHLGENQIIENINVIYNPRTMRACLQLYMIVLIGQYILSFSSVPFDDVENRPSICVLTSIYSLLMFCACACLLPFASSTIPTISSYRYMLISSSLQFIGLLLSILSSVLALNSSNMYSYDYDSNTGKSSKNDVTIYIQVITCSSLAVNVTGFFFSLINSLLASHSLRNLNNKITRKSQSKNQTFNEFPRSLSKEVAKSYMA</sequence>
<dbReference type="OrthoDB" id="4008786at2759"/>
<dbReference type="eggNOG" id="ENOG502SZDV">
    <property type="taxonomic scope" value="Eukaryota"/>
</dbReference>
<dbReference type="OMA" id="HNVLFDP"/>
<keyword evidence="1" id="KW-0472">Membrane</keyword>
<accession>G8YCB0</accession>
<keyword evidence="1" id="KW-1133">Transmembrane helix</keyword>
<keyword evidence="3" id="KW-1185">Reference proteome</keyword>
<reference evidence="2 3" key="1">
    <citation type="journal article" date="2012" name="G3 (Bethesda)">
        <title>Pichia sorbitophila, an interspecies yeast hybrid reveals early steps of genome resolution following polyploidization.</title>
        <authorList>
            <person name="Leh Louis V."/>
            <person name="Despons L."/>
            <person name="Friedrich A."/>
            <person name="Martin T."/>
            <person name="Durrens P."/>
            <person name="Casaregola S."/>
            <person name="Neuveglise C."/>
            <person name="Fairhead C."/>
            <person name="Marck C."/>
            <person name="Cruz J.A."/>
            <person name="Straub M.L."/>
            <person name="Kugler V."/>
            <person name="Sacerdot C."/>
            <person name="Uzunov Z."/>
            <person name="Thierry A."/>
            <person name="Weiss S."/>
            <person name="Bleykasten C."/>
            <person name="De Montigny J."/>
            <person name="Jacques N."/>
            <person name="Jung P."/>
            <person name="Lemaire M."/>
            <person name="Mallet S."/>
            <person name="Morel G."/>
            <person name="Richard G.F."/>
            <person name="Sarkar A."/>
            <person name="Savel G."/>
            <person name="Schacherer J."/>
            <person name="Seret M.L."/>
            <person name="Talla E."/>
            <person name="Samson G."/>
            <person name="Jubin C."/>
            <person name="Poulain J."/>
            <person name="Vacherie B."/>
            <person name="Barbe V."/>
            <person name="Pelletier E."/>
            <person name="Sherman D.J."/>
            <person name="Westhof E."/>
            <person name="Weissenbach J."/>
            <person name="Baret P.V."/>
            <person name="Wincker P."/>
            <person name="Gaillardin C."/>
            <person name="Dujon B."/>
            <person name="Souciet J.L."/>
        </authorList>
    </citation>
    <scope>NUCLEOTIDE SEQUENCE [LARGE SCALE GENOMIC DNA]</scope>
    <source>
        <strain evidence="3">ATCC MYA-4447 / BCRC 22081 / CBS 7064 / NBRC 10061 / NRRL Y-12695</strain>
    </source>
</reference>
<evidence type="ECO:0000313" key="3">
    <source>
        <dbReference type="Proteomes" id="UP000005222"/>
    </source>
</evidence>
<feature type="transmembrane region" description="Helical" evidence="1">
    <location>
        <begin position="46"/>
        <end position="64"/>
    </location>
</feature>
<protein>
    <submittedName>
        <fullName evidence="2">Piso0_002323 protein</fullName>
    </submittedName>
</protein>
<dbReference type="AlphaFoldDB" id="G8YCB0"/>
<evidence type="ECO:0000313" key="2">
    <source>
        <dbReference type="EMBL" id="CCE82591.1"/>
    </source>
</evidence>
<dbReference type="HOGENOM" id="CLU_1256723_0_0_1"/>
<feature type="transmembrane region" description="Helical" evidence="1">
    <location>
        <begin position="152"/>
        <end position="176"/>
    </location>
</feature>
<dbReference type="EMBL" id="FO082050">
    <property type="protein sequence ID" value="CCE82591.1"/>
    <property type="molecule type" value="Genomic_DNA"/>
</dbReference>
<organism evidence="2 3">
    <name type="scientific">Pichia sorbitophila (strain ATCC MYA-4447 / BCRC 22081 / CBS 7064 / NBRC 10061 / NRRL Y-12695)</name>
    <name type="common">Hybrid yeast</name>
    <dbReference type="NCBI Taxonomy" id="559304"/>
    <lineage>
        <taxon>Eukaryota</taxon>
        <taxon>Fungi</taxon>
        <taxon>Dikarya</taxon>
        <taxon>Ascomycota</taxon>
        <taxon>Saccharomycotina</taxon>
        <taxon>Pichiomycetes</taxon>
        <taxon>Debaryomycetaceae</taxon>
        <taxon>Millerozyma</taxon>
    </lineage>
</organism>
<proteinExistence type="predicted"/>
<name>G8YCB0_PICSO</name>
<feature type="transmembrane region" description="Helical" evidence="1">
    <location>
        <begin position="70"/>
        <end position="95"/>
    </location>
</feature>
<gene>
    <name evidence="2" type="primary">Piso0_002323</name>
    <name evidence="2" type="ORF">GNLVRS01_PISO0J09535g</name>
</gene>
<evidence type="ECO:0000256" key="1">
    <source>
        <dbReference type="SAM" id="Phobius"/>
    </source>
</evidence>
<dbReference type="InParanoid" id="G8YCB0"/>
<feature type="transmembrane region" description="Helical" evidence="1">
    <location>
        <begin position="107"/>
        <end position="132"/>
    </location>
</feature>
<dbReference type="Proteomes" id="UP000005222">
    <property type="component" value="Chromosome J"/>
</dbReference>
<keyword evidence="1" id="KW-0812">Transmembrane</keyword>